<keyword evidence="1" id="KW-0812">Transmembrane</keyword>
<evidence type="ECO:0000313" key="3">
    <source>
        <dbReference type="Proteomes" id="UP001147700"/>
    </source>
</evidence>
<keyword evidence="3" id="KW-1185">Reference proteome</keyword>
<name>A0ABT4RTB5_9ACTN</name>
<dbReference type="EMBL" id="JAPCID010000063">
    <property type="protein sequence ID" value="MDA0141695.1"/>
    <property type="molecule type" value="Genomic_DNA"/>
</dbReference>
<organism evidence="2 3">
    <name type="scientific">Solirubrobacter deserti</name>
    <dbReference type="NCBI Taxonomy" id="2282478"/>
    <lineage>
        <taxon>Bacteria</taxon>
        <taxon>Bacillati</taxon>
        <taxon>Actinomycetota</taxon>
        <taxon>Thermoleophilia</taxon>
        <taxon>Solirubrobacterales</taxon>
        <taxon>Solirubrobacteraceae</taxon>
        <taxon>Solirubrobacter</taxon>
    </lineage>
</organism>
<dbReference type="Proteomes" id="UP001147700">
    <property type="component" value="Unassembled WGS sequence"/>
</dbReference>
<dbReference type="RefSeq" id="WP_202957972.1">
    <property type="nucleotide sequence ID" value="NZ_JAPCID010000063.1"/>
</dbReference>
<evidence type="ECO:0000256" key="1">
    <source>
        <dbReference type="SAM" id="Phobius"/>
    </source>
</evidence>
<gene>
    <name evidence="2" type="ORF">OJ962_29660</name>
</gene>
<evidence type="ECO:0000313" key="2">
    <source>
        <dbReference type="EMBL" id="MDA0141695.1"/>
    </source>
</evidence>
<comment type="caution">
    <text evidence="2">The sequence shown here is derived from an EMBL/GenBank/DDBJ whole genome shotgun (WGS) entry which is preliminary data.</text>
</comment>
<keyword evidence="1" id="KW-1133">Transmembrane helix</keyword>
<feature type="transmembrane region" description="Helical" evidence="1">
    <location>
        <begin position="30"/>
        <end position="51"/>
    </location>
</feature>
<dbReference type="SUPFAM" id="SSF54427">
    <property type="entry name" value="NTF2-like"/>
    <property type="match status" value="1"/>
</dbReference>
<proteinExistence type="predicted"/>
<keyword evidence="1" id="KW-0472">Membrane</keyword>
<sequence length="193" mass="20774">MKLQLIVIVCSVALTLLVFGVMDALGAPLWAPILVVAGILVAQQVYCQVLAPAGARKRLLKAVDPRVGPPEGAAPADAPVIDRMDELSEAKDWHALRTLLSDDFAAVYGRHRLGAKVYIRVLRAADRQLRAESRTDAVLAHPDEPDVMWVRSTASGAPRFGPGFVSTVWTRITLTPDGSRVREVADAGVLHVA</sequence>
<protein>
    <submittedName>
        <fullName evidence="2">Uncharacterized protein</fullName>
    </submittedName>
</protein>
<dbReference type="InterPro" id="IPR032710">
    <property type="entry name" value="NTF2-like_dom_sf"/>
</dbReference>
<accession>A0ABT4RTB5</accession>
<reference evidence="2" key="1">
    <citation type="submission" date="2022-10" db="EMBL/GenBank/DDBJ databases">
        <title>The WGS of Solirubrobacter sp. CPCC 204708.</title>
        <authorList>
            <person name="Jiang Z."/>
        </authorList>
    </citation>
    <scope>NUCLEOTIDE SEQUENCE</scope>
    <source>
        <strain evidence="2">CPCC 204708</strain>
    </source>
</reference>